<dbReference type="PANTHER" id="PTHR48419">
    <property type="entry name" value="SULFOTRANSFERASE DOMAIN-CONTAINING PROTEIN"/>
    <property type="match status" value="1"/>
</dbReference>
<accession>A0A0D6EK67</accession>
<dbReference type="OrthoDB" id="2405944at2759"/>
<evidence type="ECO:0000256" key="1">
    <source>
        <dbReference type="SAM" id="MobiDB-lite"/>
    </source>
</evidence>
<dbReference type="EMBL" id="CENE01000006">
    <property type="protein sequence ID" value="CEQ40359.1"/>
    <property type="molecule type" value="Genomic_DNA"/>
</dbReference>
<dbReference type="SUPFAM" id="SSF52540">
    <property type="entry name" value="P-loop containing nucleoside triphosphate hydrolases"/>
    <property type="match status" value="1"/>
</dbReference>
<gene>
    <name evidence="2" type="primary">SPOSA6832_01960</name>
</gene>
<dbReference type="AlphaFoldDB" id="A0A0D6EK67"/>
<evidence type="ECO:0000313" key="3">
    <source>
        <dbReference type="Proteomes" id="UP000243876"/>
    </source>
</evidence>
<protein>
    <submittedName>
        <fullName evidence="2">SPOSA6832_01960-mRNA-1:cds</fullName>
    </submittedName>
</protein>
<evidence type="ECO:0000313" key="2">
    <source>
        <dbReference type="EMBL" id="CEQ40359.1"/>
    </source>
</evidence>
<proteinExistence type="predicted"/>
<dbReference type="InterPro" id="IPR027417">
    <property type="entry name" value="P-loop_NTPase"/>
</dbReference>
<keyword evidence="3" id="KW-1185">Reference proteome</keyword>
<name>A0A0D6EK67_SPOSA</name>
<dbReference type="InterPro" id="IPR053226">
    <property type="entry name" value="Pyrrolopyrazine_biosynth_F"/>
</dbReference>
<feature type="compositionally biased region" description="Polar residues" evidence="1">
    <location>
        <begin position="258"/>
        <end position="280"/>
    </location>
</feature>
<dbReference type="Proteomes" id="UP000243876">
    <property type="component" value="Unassembled WGS sequence"/>
</dbReference>
<organism evidence="2 3">
    <name type="scientific">Sporidiobolus salmonicolor</name>
    <name type="common">Yeast-like fungus</name>
    <name type="synonym">Sporobolomyces salmonicolor</name>
    <dbReference type="NCBI Taxonomy" id="5005"/>
    <lineage>
        <taxon>Eukaryota</taxon>
        <taxon>Fungi</taxon>
        <taxon>Dikarya</taxon>
        <taxon>Basidiomycota</taxon>
        <taxon>Pucciniomycotina</taxon>
        <taxon>Microbotryomycetes</taxon>
        <taxon>Sporidiobolales</taxon>
        <taxon>Sporidiobolaceae</taxon>
        <taxon>Sporobolomyces</taxon>
    </lineage>
</organism>
<reference evidence="3" key="1">
    <citation type="submission" date="2015-02" db="EMBL/GenBank/DDBJ databases">
        <authorList>
            <person name="Gon?alves P."/>
        </authorList>
    </citation>
    <scope>NUCLEOTIDE SEQUENCE [LARGE SCALE GENOMIC DNA]</scope>
</reference>
<dbReference type="Gene3D" id="3.40.50.300">
    <property type="entry name" value="P-loop containing nucleotide triphosphate hydrolases"/>
    <property type="match status" value="1"/>
</dbReference>
<dbReference type="PANTHER" id="PTHR48419:SF1">
    <property type="entry name" value="SULFOTRANSFERASE DOMAIN-CONTAINING PROTEIN"/>
    <property type="match status" value="1"/>
</dbReference>
<feature type="region of interest" description="Disordered" evidence="1">
    <location>
        <begin position="245"/>
        <end position="287"/>
    </location>
</feature>
<sequence length="311" mass="34975">MSPSAIYKPETVVLWCHPRSTSTAWECVLLGLKDQFRVLHENTGEAWYYSKERVSTRFSEEECKKSGNLDRDYKKSWDDFIIPKDGLRTFNKDMAQYLFDLSLPSGSTAPSFGSTPSTPNNPTLIPTSLLFPSTTSISHTFLIRHPAKAVPSYARLCFPGSETGFEYFDPKEMGYRELRLLFDFIKEETGKIPLVVESEELLKDPEAVMGMWCDEVGIEFNRDMLEWDVETREHFDKWPGFHATAASSKGIGKHATSEDTPSGNNTPQPDGSNSNTTASGASKPAFTPELQKAVDDCMADYVYLQSFARKP</sequence>